<reference evidence="1 2" key="1">
    <citation type="submission" date="2023-01" db="EMBL/GenBank/DDBJ databases">
        <title>Novel diversity within Roseofilum (Cyanobacteria; Desertifilaceae) from marine benthic mats with descriptions of four novel species.</title>
        <authorList>
            <person name="Wang Y."/>
            <person name="Berthold D.E."/>
            <person name="Hu J."/>
            <person name="Lefler F.W."/>
            <person name="Laughinghouse H.D. IV."/>
        </authorList>
    </citation>
    <scope>NUCLEOTIDE SEQUENCE [LARGE SCALE GENOMIC DNA]</scope>
    <source>
        <strain evidence="1 2">BLCC-M154</strain>
    </source>
</reference>
<name>A0ABT7AP11_9CYAN</name>
<organism evidence="1 2">
    <name type="scientific">Roseofilum acuticapitatum BLCC-M154</name>
    <dbReference type="NCBI Taxonomy" id="3022444"/>
    <lineage>
        <taxon>Bacteria</taxon>
        <taxon>Bacillati</taxon>
        <taxon>Cyanobacteriota</taxon>
        <taxon>Cyanophyceae</taxon>
        <taxon>Desertifilales</taxon>
        <taxon>Desertifilaceae</taxon>
        <taxon>Roseofilum</taxon>
        <taxon>Roseofilum acuticapitatum</taxon>
    </lineage>
</organism>
<keyword evidence="2" id="KW-1185">Reference proteome</keyword>
<dbReference type="InterPro" id="IPR054053">
    <property type="entry name" value="DUF6887"/>
</dbReference>
<dbReference type="EMBL" id="JAQOSP010000028">
    <property type="protein sequence ID" value="MDJ1168630.1"/>
    <property type="molecule type" value="Genomic_DNA"/>
</dbReference>
<evidence type="ECO:0000313" key="1">
    <source>
        <dbReference type="EMBL" id="MDJ1168630.1"/>
    </source>
</evidence>
<sequence length="75" mass="8663">MNSANFEAMSDEELKRYFLANREDKIALQAYLDRFSQRPKSLIASPNEPDFDAKIQSAIRQKLEVSDNNRVGQIE</sequence>
<comment type="caution">
    <text evidence="1">The sequence shown here is derived from an EMBL/GenBank/DDBJ whole genome shotgun (WGS) entry which is preliminary data.</text>
</comment>
<dbReference type="RefSeq" id="WP_283752391.1">
    <property type="nucleotide sequence ID" value="NZ_JAQOSP010000028.1"/>
</dbReference>
<proteinExistence type="predicted"/>
<evidence type="ECO:0000313" key="2">
    <source>
        <dbReference type="Proteomes" id="UP001235303"/>
    </source>
</evidence>
<gene>
    <name evidence="1" type="ORF">PMG71_04235</name>
</gene>
<dbReference type="Pfam" id="PF21826">
    <property type="entry name" value="DUF6887"/>
    <property type="match status" value="1"/>
</dbReference>
<accession>A0ABT7AP11</accession>
<protein>
    <submittedName>
        <fullName evidence="1">Uncharacterized protein</fullName>
    </submittedName>
</protein>
<dbReference type="Proteomes" id="UP001235303">
    <property type="component" value="Unassembled WGS sequence"/>
</dbReference>